<reference evidence="1 2" key="1">
    <citation type="submission" date="2013-12" db="EMBL/GenBank/DDBJ databases">
        <title>Draft genome of the parsitic nematode Ancylostoma duodenale.</title>
        <authorList>
            <person name="Mitreva M."/>
        </authorList>
    </citation>
    <scope>NUCLEOTIDE SEQUENCE [LARGE SCALE GENOMIC DNA]</scope>
    <source>
        <strain evidence="1 2">Zhejiang</strain>
    </source>
</reference>
<dbReference type="AlphaFoldDB" id="A0A0C2FX24"/>
<sequence>MDLPVDKVRILKEYNNEKKWKVVVDS</sequence>
<organism evidence="1 2">
    <name type="scientific">Ancylostoma duodenale</name>
    <dbReference type="NCBI Taxonomy" id="51022"/>
    <lineage>
        <taxon>Eukaryota</taxon>
        <taxon>Metazoa</taxon>
        <taxon>Ecdysozoa</taxon>
        <taxon>Nematoda</taxon>
        <taxon>Chromadorea</taxon>
        <taxon>Rhabditida</taxon>
        <taxon>Rhabditina</taxon>
        <taxon>Rhabditomorpha</taxon>
        <taxon>Strongyloidea</taxon>
        <taxon>Ancylostomatidae</taxon>
        <taxon>Ancylostomatinae</taxon>
        <taxon>Ancylostoma</taxon>
    </lineage>
</organism>
<dbReference type="EMBL" id="KN753514">
    <property type="protein sequence ID" value="KIH49426.1"/>
    <property type="molecule type" value="Genomic_DNA"/>
</dbReference>
<evidence type="ECO:0000313" key="1">
    <source>
        <dbReference type="EMBL" id="KIH49426.1"/>
    </source>
</evidence>
<evidence type="ECO:0000313" key="2">
    <source>
        <dbReference type="Proteomes" id="UP000054047"/>
    </source>
</evidence>
<accession>A0A0C2FX24</accession>
<dbReference type="Proteomes" id="UP000054047">
    <property type="component" value="Unassembled WGS sequence"/>
</dbReference>
<keyword evidence="2" id="KW-1185">Reference proteome</keyword>
<gene>
    <name evidence="1" type="ORF">ANCDUO_20499</name>
</gene>
<name>A0A0C2FX24_9BILA</name>
<protein>
    <submittedName>
        <fullName evidence="1">Uncharacterized protein</fullName>
    </submittedName>
</protein>
<proteinExistence type="predicted"/>
<feature type="non-terminal residue" evidence="1">
    <location>
        <position position="26"/>
    </location>
</feature>